<reference evidence="2" key="1">
    <citation type="submission" date="2024-03" db="EMBL/GenBank/DDBJ databases">
        <title>WGS assembly of Saponaria officinalis var. Norfolk2.</title>
        <authorList>
            <person name="Jenkins J."/>
            <person name="Shu S."/>
            <person name="Grimwood J."/>
            <person name="Barry K."/>
            <person name="Goodstein D."/>
            <person name="Schmutz J."/>
            <person name="Leebens-Mack J."/>
            <person name="Osbourn A."/>
        </authorList>
    </citation>
    <scope>NUCLEOTIDE SEQUENCE [LARGE SCALE GENOMIC DNA]</scope>
    <source>
        <strain evidence="2">JIC</strain>
    </source>
</reference>
<comment type="caution">
    <text evidence="2">The sequence shown here is derived from an EMBL/GenBank/DDBJ whole genome shotgun (WGS) entry which is preliminary data.</text>
</comment>
<keyword evidence="3" id="KW-1185">Reference proteome</keyword>
<dbReference type="EMBL" id="JBDFQZ010000005">
    <property type="protein sequence ID" value="KAK9725358.1"/>
    <property type="molecule type" value="Genomic_DNA"/>
</dbReference>
<dbReference type="AlphaFoldDB" id="A0AAW1KXV9"/>
<feature type="region of interest" description="Disordered" evidence="1">
    <location>
        <begin position="45"/>
        <end position="82"/>
    </location>
</feature>
<dbReference type="Proteomes" id="UP001443914">
    <property type="component" value="Unassembled WGS sequence"/>
</dbReference>
<accession>A0AAW1KXV9</accession>
<sequence length="136" mass="15415">MGLLERILKETTKQLDKATKRMNEAIAEQERLAKEAMSRAIAEQERLAKEAESTSTNHHFKEGQHAPMQQVPMITGEPCPLTTAENKRLSDMRIQMMKNQIRRAEEGAMRVGVIGTDYRLVYKNNDDNSPSNIIGC</sequence>
<evidence type="ECO:0000313" key="2">
    <source>
        <dbReference type="EMBL" id="KAK9725358.1"/>
    </source>
</evidence>
<evidence type="ECO:0000313" key="3">
    <source>
        <dbReference type="Proteomes" id="UP001443914"/>
    </source>
</evidence>
<organism evidence="2 3">
    <name type="scientific">Saponaria officinalis</name>
    <name type="common">Common soapwort</name>
    <name type="synonym">Lychnis saponaria</name>
    <dbReference type="NCBI Taxonomy" id="3572"/>
    <lineage>
        <taxon>Eukaryota</taxon>
        <taxon>Viridiplantae</taxon>
        <taxon>Streptophyta</taxon>
        <taxon>Embryophyta</taxon>
        <taxon>Tracheophyta</taxon>
        <taxon>Spermatophyta</taxon>
        <taxon>Magnoliopsida</taxon>
        <taxon>eudicotyledons</taxon>
        <taxon>Gunneridae</taxon>
        <taxon>Pentapetalae</taxon>
        <taxon>Caryophyllales</taxon>
        <taxon>Caryophyllaceae</taxon>
        <taxon>Caryophylleae</taxon>
        <taxon>Saponaria</taxon>
    </lineage>
</organism>
<evidence type="ECO:0000256" key="1">
    <source>
        <dbReference type="SAM" id="MobiDB-lite"/>
    </source>
</evidence>
<protein>
    <submittedName>
        <fullName evidence="2">Uncharacterized protein</fullName>
    </submittedName>
</protein>
<proteinExistence type="predicted"/>
<gene>
    <name evidence="2" type="ORF">RND81_05G138400</name>
</gene>
<name>A0AAW1KXV9_SAPOF</name>